<dbReference type="HAMAP" id="MF_00488">
    <property type="entry name" value="Lactate_dehydrog"/>
    <property type="match status" value="1"/>
</dbReference>
<feature type="binding site" evidence="10">
    <location>
        <position position="143"/>
    </location>
    <ligand>
        <name>NAD(+)</name>
        <dbReference type="ChEBI" id="CHEBI:57540"/>
    </ligand>
</feature>
<evidence type="ECO:0000256" key="10">
    <source>
        <dbReference type="HAMAP-Rule" id="MF_00488"/>
    </source>
</evidence>
<feature type="binding site" evidence="10">
    <location>
        <begin position="120"/>
        <end position="123"/>
    </location>
    <ligand>
        <name>substrate</name>
    </ligand>
</feature>
<evidence type="ECO:0000313" key="17">
    <source>
        <dbReference type="Proteomes" id="UP000245080"/>
    </source>
</evidence>
<dbReference type="InterPro" id="IPR015955">
    <property type="entry name" value="Lactate_DH/Glyco_Ohase_4_C"/>
</dbReference>
<feature type="binding site" evidence="10">
    <location>
        <position position="40"/>
    </location>
    <ligand>
        <name>NAD(+)</name>
        <dbReference type="ChEBI" id="CHEBI:57540"/>
    </ligand>
</feature>
<evidence type="ECO:0000256" key="6">
    <source>
        <dbReference type="ARBA" id="ARBA00023002"/>
    </source>
</evidence>
<feature type="binding site" evidence="10">
    <location>
        <position position="14"/>
    </location>
    <ligand>
        <name>NAD(+)</name>
        <dbReference type="ChEBI" id="CHEBI:57540"/>
    </ligand>
</feature>
<dbReference type="InterPro" id="IPR001557">
    <property type="entry name" value="L-lactate/malate_DH"/>
</dbReference>
<feature type="active site" description="Proton acceptor" evidence="10 11">
    <location>
        <position position="175"/>
    </location>
</feature>
<dbReference type="NCBIfam" id="NF000824">
    <property type="entry name" value="PRK00066.1"/>
    <property type="match status" value="1"/>
</dbReference>
<feature type="binding site" evidence="10">
    <location>
        <position position="228"/>
    </location>
    <ligand>
        <name>substrate</name>
    </ligand>
</feature>
<keyword evidence="7 10" id="KW-0520">NAD</keyword>
<comment type="caution">
    <text evidence="16">The sequence shown here is derived from an EMBL/GenBank/DDBJ whole genome shotgun (WGS) entry which is preliminary data.</text>
</comment>
<dbReference type="InterPro" id="IPR018177">
    <property type="entry name" value="L-lactate_DH_AS"/>
</dbReference>
<comment type="subcellular location">
    <subcellularLocation>
        <location evidence="10">Cytoplasm</location>
    </subcellularLocation>
</comment>
<dbReference type="SUPFAM" id="SSF51735">
    <property type="entry name" value="NAD(P)-binding Rossmann-fold domains"/>
    <property type="match status" value="1"/>
</dbReference>
<dbReference type="EMBL" id="QCXQ01000001">
    <property type="protein sequence ID" value="PWG00840.1"/>
    <property type="molecule type" value="Genomic_DNA"/>
</dbReference>
<evidence type="ECO:0000256" key="1">
    <source>
        <dbReference type="ARBA" id="ARBA00004843"/>
    </source>
</evidence>
<dbReference type="Proteomes" id="UP000245080">
    <property type="component" value="Unassembled WGS sequence"/>
</dbReference>
<dbReference type="CDD" id="cd05291">
    <property type="entry name" value="HicDH_like"/>
    <property type="match status" value="1"/>
</dbReference>
<evidence type="ECO:0000256" key="3">
    <source>
        <dbReference type="ARBA" id="ARBA00011881"/>
    </source>
</evidence>
<dbReference type="Pfam" id="PF02866">
    <property type="entry name" value="Ldh_1_C"/>
    <property type="match status" value="1"/>
</dbReference>
<dbReference type="NCBIfam" id="TIGR01771">
    <property type="entry name" value="L-LDH-NAD"/>
    <property type="match status" value="1"/>
</dbReference>
<dbReference type="InterPro" id="IPR011304">
    <property type="entry name" value="L-lactate_DH"/>
</dbReference>
<keyword evidence="10" id="KW-0963">Cytoplasm</keyword>
<dbReference type="Gene3D" id="3.90.110.10">
    <property type="entry name" value="Lactate dehydrogenase/glycoside hydrolase, family 4, C-terminal"/>
    <property type="match status" value="1"/>
</dbReference>
<dbReference type="GO" id="GO:0006096">
    <property type="term" value="P:glycolytic process"/>
    <property type="evidence" value="ECO:0007669"/>
    <property type="project" value="UniProtKB-UniRule"/>
</dbReference>
<dbReference type="InterPro" id="IPR036291">
    <property type="entry name" value="NAD(P)-bd_dom_sf"/>
</dbReference>
<protein>
    <recommendedName>
        <fullName evidence="5 10">L-lactate dehydrogenase</fullName>
        <shortName evidence="10">L-LDH</shortName>
        <ecNumber evidence="4 10">1.1.1.27</ecNumber>
    </recommendedName>
</protein>
<dbReference type="PANTHER" id="PTHR43128:SF16">
    <property type="entry name" value="L-LACTATE DEHYDROGENASE"/>
    <property type="match status" value="1"/>
</dbReference>
<evidence type="ECO:0000256" key="2">
    <source>
        <dbReference type="ARBA" id="ARBA00006054"/>
    </source>
</evidence>
<feature type="binding site" evidence="13">
    <location>
        <position position="95"/>
    </location>
    <ligand>
        <name>NAD(+)</name>
        <dbReference type="ChEBI" id="CHEBI:57540"/>
    </ligand>
</feature>
<comment type="similarity">
    <text evidence="2 10">Belongs to the LDH/MDH superfamily. LDH family.</text>
</comment>
<keyword evidence="17" id="KW-1185">Reference proteome</keyword>
<feature type="domain" description="Lactate/malate dehydrogenase C-terminal" evidence="15">
    <location>
        <begin position="145"/>
        <end position="308"/>
    </location>
</feature>
<feature type="binding site" evidence="12">
    <location>
        <position position="151"/>
    </location>
    <ligand>
        <name>substrate</name>
    </ligand>
</feature>
<feature type="domain" description="Lactate/malate dehydrogenase N-terminal" evidence="14">
    <location>
        <begin position="5"/>
        <end position="142"/>
    </location>
</feature>
<dbReference type="FunFam" id="3.40.50.720:FF:000018">
    <property type="entry name" value="Malate dehydrogenase"/>
    <property type="match status" value="1"/>
</dbReference>
<organism evidence="16 17">
    <name type="scientific">Levilactobacillus bambusae</name>
    <dbReference type="NCBI Taxonomy" id="2024736"/>
    <lineage>
        <taxon>Bacteria</taxon>
        <taxon>Bacillati</taxon>
        <taxon>Bacillota</taxon>
        <taxon>Bacilli</taxon>
        <taxon>Lactobacillales</taxon>
        <taxon>Lactobacillaceae</taxon>
        <taxon>Levilactobacillus</taxon>
    </lineage>
</organism>
<comment type="pathway">
    <text evidence="1 10">Fermentation; pyruvate fermentation to lactate; (S)-lactate from pyruvate: step 1/1.</text>
</comment>
<dbReference type="Pfam" id="PF00056">
    <property type="entry name" value="Ldh_1_N"/>
    <property type="match status" value="1"/>
</dbReference>
<feature type="binding site" evidence="12">
    <location>
        <position position="82"/>
    </location>
    <ligand>
        <name>substrate</name>
    </ligand>
</feature>
<dbReference type="InterPro" id="IPR001236">
    <property type="entry name" value="Lactate/malate_DH_N"/>
</dbReference>
<feature type="binding site" evidence="10 12">
    <location>
        <position position="88"/>
    </location>
    <ligand>
        <name>substrate</name>
    </ligand>
</feature>
<dbReference type="PANTHER" id="PTHR43128">
    <property type="entry name" value="L-2-HYDROXYCARBOXYLATE DEHYDROGENASE (NAD(P)(+))"/>
    <property type="match status" value="1"/>
</dbReference>
<evidence type="ECO:0000256" key="13">
    <source>
        <dbReference type="PIRSR" id="PIRSR000102-3"/>
    </source>
</evidence>
<feature type="binding site" evidence="10">
    <location>
        <begin position="79"/>
        <end position="80"/>
    </location>
    <ligand>
        <name>NAD(+)</name>
        <dbReference type="ChEBI" id="CHEBI:57540"/>
    </ligand>
</feature>
<evidence type="ECO:0000256" key="5">
    <source>
        <dbReference type="ARBA" id="ARBA00016495"/>
    </source>
</evidence>
<accession>A0A2V1N572</accession>
<dbReference type="PRINTS" id="PR00086">
    <property type="entry name" value="LLDHDRGNASE"/>
</dbReference>
<dbReference type="GO" id="GO:0006089">
    <property type="term" value="P:lactate metabolic process"/>
    <property type="evidence" value="ECO:0007669"/>
    <property type="project" value="TreeGrafter"/>
</dbReference>
<dbReference type="GO" id="GO:0004459">
    <property type="term" value="F:L-lactate dehydrogenase (NAD+) activity"/>
    <property type="evidence" value="ECO:0007669"/>
    <property type="project" value="UniProtKB-UniRule"/>
</dbReference>
<evidence type="ECO:0000256" key="4">
    <source>
        <dbReference type="ARBA" id="ARBA00012967"/>
    </source>
</evidence>
<name>A0A2V1N572_9LACO</name>
<gene>
    <name evidence="10" type="primary">ldh</name>
    <name evidence="16" type="ORF">DCM90_01290</name>
</gene>
<evidence type="ECO:0000256" key="11">
    <source>
        <dbReference type="PIRSR" id="PIRSR000102-1"/>
    </source>
</evidence>
<comment type="caution">
    <text evidence="10">Lacks conserved residue(s) required for the propagation of feature annotation.</text>
</comment>
<dbReference type="EC" id="1.1.1.27" evidence="4 10"/>
<evidence type="ECO:0000256" key="7">
    <source>
        <dbReference type="ARBA" id="ARBA00023027"/>
    </source>
</evidence>
<dbReference type="InterPro" id="IPR022383">
    <property type="entry name" value="Lactate/malate_DH_C"/>
</dbReference>
<evidence type="ECO:0000256" key="8">
    <source>
        <dbReference type="ARBA" id="ARBA00049258"/>
    </source>
</evidence>
<comment type="function">
    <text evidence="9 10">Catalyzes the conversion of lactate to pyruvate.</text>
</comment>
<comment type="catalytic activity">
    <reaction evidence="8 10">
        <text>(S)-lactate + NAD(+) = pyruvate + NADH + H(+)</text>
        <dbReference type="Rhea" id="RHEA:23444"/>
        <dbReference type="ChEBI" id="CHEBI:15361"/>
        <dbReference type="ChEBI" id="CHEBI:15378"/>
        <dbReference type="ChEBI" id="CHEBI:16651"/>
        <dbReference type="ChEBI" id="CHEBI:57540"/>
        <dbReference type="ChEBI" id="CHEBI:57945"/>
        <dbReference type="EC" id="1.1.1.27"/>
    </reaction>
</comment>
<evidence type="ECO:0000256" key="12">
    <source>
        <dbReference type="PIRSR" id="PIRSR000102-2"/>
    </source>
</evidence>
<dbReference type="PIRSF" id="PIRSF000102">
    <property type="entry name" value="Lac_mal_DH"/>
    <property type="match status" value="1"/>
</dbReference>
<dbReference type="SUPFAM" id="SSF56327">
    <property type="entry name" value="LDH C-terminal domain-like"/>
    <property type="match status" value="1"/>
</dbReference>
<feature type="binding site" evidence="10">
    <location>
        <begin position="148"/>
        <end position="151"/>
    </location>
    <ligand>
        <name>substrate</name>
    </ligand>
</feature>
<keyword evidence="6 10" id="KW-0560">Oxidoreductase</keyword>
<evidence type="ECO:0000259" key="15">
    <source>
        <dbReference type="Pfam" id="PF02866"/>
    </source>
</evidence>
<feature type="binding site" evidence="10 13">
    <location>
        <position position="35"/>
    </location>
    <ligand>
        <name>NAD(+)</name>
        <dbReference type="ChEBI" id="CHEBI:57540"/>
    </ligand>
</feature>
<evidence type="ECO:0000256" key="9">
    <source>
        <dbReference type="ARBA" id="ARBA00056904"/>
    </source>
</evidence>
<sequence length="310" mass="32502">MTHKKVILAGDGAVGSSFAFSAIQQHLVDELVIVDTKPGKSNGDSLDLEDVTAFNGNVDVHGGSYSEASDADIAVITAGVPRKPGESRLDLVNKNMTILKAIVEPIVQSGFHGIFLVSANPVDVLTTATAKLSGFPKNRIIGTGTSLDSARLQVALAHTLGVSVLEVNAYVLGEHGDSEFAAYDEATVKDQPLRKYAVDHGITNADLDQIEADVRTKGGQIISQKGATFYGVATSLATLTKAIFNNENLVLSVGTALDGEYGISGVYCGSPAIINRNGATTLTMPLSDSELEKMQNSAAMLKQIVEQAAI</sequence>
<evidence type="ECO:0000259" key="14">
    <source>
        <dbReference type="Pfam" id="PF00056"/>
    </source>
</evidence>
<evidence type="ECO:0000313" key="16">
    <source>
        <dbReference type="EMBL" id="PWG00840.1"/>
    </source>
</evidence>
<dbReference type="PROSITE" id="PS00064">
    <property type="entry name" value="L_LDH"/>
    <property type="match status" value="1"/>
</dbReference>
<feature type="binding site" evidence="12">
    <location>
        <position position="120"/>
    </location>
    <ligand>
        <name>substrate</name>
    </ligand>
</feature>
<dbReference type="OrthoDB" id="9802969at2"/>
<comment type="subunit">
    <text evidence="3 10">Homotetramer.</text>
</comment>
<dbReference type="AlphaFoldDB" id="A0A2V1N572"/>
<dbReference type="UniPathway" id="UPA00554">
    <property type="reaction ID" value="UER00611"/>
</dbReference>
<dbReference type="RefSeq" id="WP_109249553.1">
    <property type="nucleotide sequence ID" value="NZ_QCXQ01000001.1"/>
</dbReference>
<proteinExistence type="inferred from homology"/>
<dbReference type="Gene3D" id="3.40.50.720">
    <property type="entry name" value="NAD(P)-binding Rossmann-like Domain"/>
    <property type="match status" value="1"/>
</dbReference>
<dbReference type="GO" id="GO:0005737">
    <property type="term" value="C:cytoplasm"/>
    <property type="evidence" value="ECO:0007669"/>
    <property type="project" value="UniProtKB-SubCell"/>
</dbReference>
<reference evidence="16 17" key="1">
    <citation type="journal article" date="2018" name="Int. J. Syst. Evol. Microbiol.">
        <title>Lactobacillus bambusae sp. nov., isolated from a traditional fermented Ma-bamboo shoots of Taiwan.</title>
        <authorList>
            <person name="Wang L.-T."/>
        </authorList>
    </citation>
    <scope>NUCLEOTIDE SEQUENCE [LARGE SCALE GENOMIC DNA]</scope>
    <source>
        <strain evidence="16 17">BS-W1</strain>
    </source>
</reference>
<feature type="binding site" evidence="10">
    <location>
        <position position="65"/>
    </location>
    <ligand>
        <name>NAD(+)</name>
        <dbReference type="ChEBI" id="CHEBI:57540"/>
    </ligand>
</feature>